<name>A0ABU9Z2V2_9RHOO</name>
<keyword evidence="3" id="KW-0966">Cell projection</keyword>
<proteinExistence type="predicted"/>
<dbReference type="InterPro" id="IPR021136">
    <property type="entry name" value="Flagellar_hook_control-like_C"/>
</dbReference>
<gene>
    <name evidence="3" type="ORF">ABDB84_17455</name>
</gene>
<accession>A0ABU9Z2V2</accession>
<dbReference type="RefSeq" id="WP_345921051.1">
    <property type="nucleotide sequence ID" value="NZ_JBDIVE010000011.1"/>
</dbReference>
<sequence>MIPSDLASRLRMLIDAEVQALAPVHQITEDLPDLATGQRFSALIQSPLPDGSFRALVAGRSVTLSLPNAAKSGDALELVVTGQQDQRVTARLAADSIPPGRSSAASASTPRLSAAGQLISQLLTGRQSTDTTTALNAGAPLMSAPPTQAASLVPVLQQALSQSGLFYESHQAQWVGGERTLSTLMAEPQAQQPALSAPQTRTPNAAAPNPAAMLPPSLPDTAAEPLVYSAQGTTRASWQATASPANLAANLALAVTPPPTEDAAPPAAPLAASLLDTLEQGDALLPAPAPAGERAAPHLNATQAGQQSGQQSNSGDTPDDPGASHMLREQAGKNAAPLVSPRAGSEQGLDPSNEGNATPSAGALKIAAELMPLVHRQLDTLATHQAVWQGQVWPGQTMQWEIFDPESEENTSHQGQSDQEEPAAWQSTLRLQMPVLGNIRAQLFVTPAGVAIRISADSASAVNSLQAGSSALADSLDAAGVSLTGMVVQYEADA</sequence>
<evidence type="ECO:0000313" key="3">
    <source>
        <dbReference type="EMBL" id="MEN3070275.1"/>
    </source>
</evidence>
<feature type="domain" description="Flagellar hook-length control protein-like C-terminal" evidence="2">
    <location>
        <begin position="416"/>
        <end position="489"/>
    </location>
</feature>
<evidence type="ECO:0000313" key="4">
    <source>
        <dbReference type="Proteomes" id="UP001410394"/>
    </source>
</evidence>
<keyword evidence="3" id="KW-0282">Flagellum</keyword>
<keyword evidence="3" id="KW-0969">Cilium</keyword>
<dbReference type="Proteomes" id="UP001410394">
    <property type="component" value="Unassembled WGS sequence"/>
</dbReference>
<feature type="compositionally biased region" description="Low complexity" evidence="1">
    <location>
        <begin position="303"/>
        <end position="315"/>
    </location>
</feature>
<evidence type="ECO:0000259" key="2">
    <source>
        <dbReference type="Pfam" id="PF02120"/>
    </source>
</evidence>
<organism evidence="3 4">
    <name type="scientific">Uliginosibacterium sediminicola</name>
    <dbReference type="NCBI Taxonomy" id="2024550"/>
    <lineage>
        <taxon>Bacteria</taxon>
        <taxon>Pseudomonadati</taxon>
        <taxon>Pseudomonadota</taxon>
        <taxon>Betaproteobacteria</taxon>
        <taxon>Rhodocyclales</taxon>
        <taxon>Zoogloeaceae</taxon>
        <taxon>Uliginosibacterium</taxon>
    </lineage>
</organism>
<feature type="region of interest" description="Disordered" evidence="1">
    <location>
        <begin position="301"/>
        <end position="359"/>
    </location>
</feature>
<keyword evidence="4" id="KW-1185">Reference proteome</keyword>
<dbReference type="InterPro" id="IPR038610">
    <property type="entry name" value="FliK-like_C_sf"/>
</dbReference>
<dbReference type="Pfam" id="PF02120">
    <property type="entry name" value="Flg_hook"/>
    <property type="match status" value="1"/>
</dbReference>
<reference evidence="3 4" key="1">
    <citation type="journal article" date="2018" name="Int. J. Syst. Evol. Microbiol.">
        <title>Uliginosibacterium sediminicola sp. nov., isolated from freshwater sediment.</title>
        <authorList>
            <person name="Hwang W.M."/>
            <person name="Kim S.M."/>
            <person name="Kang K."/>
            <person name="Ahn T.Y."/>
        </authorList>
    </citation>
    <scope>NUCLEOTIDE SEQUENCE [LARGE SCALE GENOMIC DNA]</scope>
    <source>
        <strain evidence="3 4">M1-21</strain>
    </source>
</reference>
<dbReference type="Gene3D" id="3.30.750.140">
    <property type="match status" value="1"/>
</dbReference>
<comment type="caution">
    <text evidence="3">The sequence shown here is derived from an EMBL/GenBank/DDBJ whole genome shotgun (WGS) entry which is preliminary data.</text>
</comment>
<evidence type="ECO:0000256" key="1">
    <source>
        <dbReference type="SAM" id="MobiDB-lite"/>
    </source>
</evidence>
<protein>
    <submittedName>
        <fullName evidence="3">Flagellar hook-length control protein FliK</fullName>
    </submittedName>
</protein>
<dbReference type="EMBL" id="JBDIVE010000011">
    <property type="protein sequence ID" value="MEN3070275.1"/>
    <property type="molecule type" value="Genomic_DNA"/>
</dbReference>
<feature type="region of interest" description="Disordered" evidence="1">
    <location>
        <begin position="187"/>
        <end position="206"/>
    </location>
</feature>